<feature type="non-terminal residue" evidence="1">
    <location>
        <position position="198"/>
    </location>
</feature>
<organism evidence="1 2">
    <name type="scientific">Ixodes persulcatus</name>
    <name type="common">Taiga tick</name>
    <dbReference type="NCBI Taxonomy" id="34615"/>
    <lineage>
        <taxon>Eukaryota</taxon>
        <taxon>Metazoa</taxon>
        <taxon>Ecdysozoa</taxon>
        <taxon>Arthropoda</taxon>
        <taxon>Chelicerata</taxon>
        <taxon>Arachnida</taxon>
        <taxon>Acari</taxon>
        <taxon>Parasitiformes</taxon>
        <taxon>Ixodida</taxon>
        <taxon>Ixodoidea</taxon>
        <taxon>Ixodidae</taxon>
        <taxon>Ixodinae</taxon>
        <taxon>Ixodes</taxon>
    </lineage>
</organism>
<accession>A0AC60QNP4</accession>
<comment type="caution">
    <text evidence="1">The sequence shown here is derived from an EMBL/GenBank/DDBJ whole genome shotgun (WGS) entry which is preliminary data.</text>
</comment>
<evidence type="ECO:0000313" key="1">
    <source>
        <dbReference type="EMBL" id="KAG0437790.1"/>
    </source>
</evidence>
<feature type="non-terminal residue" evidence="1">
    <location>
        <position position="1"/>
    </location>
</feature>
<keyword evidence="2" id="KW-1185">Reference proteome</keyword>
<gene>
    <name evidence="1" type="ORF">HPB47_017289</name>
</gene>
<dbReference type="EMBL" id="JABSTQ010006182">
    <property type="protein sequence ID" value="KAG0437790.1"/>
    <property type="molecule type" value="Genomic_DNA"/>
</dbReference>
<sequence length="198" mass="20259">SCVNVNFPGFLNIGKCVSSIGNTCNGISPTKVVTQFTQLINCSVAGISSLTLGSQLSLLTGLISYFAGRIPFVGPIISGVLQLCTGSNPLPGCNILQLGNNSICQDPITFSFPSGLGVEKCVNNLTQVCQNGQPATASVIQGFFSTLTCLAGVVLNTSPSGALSSIVCTIFRLIQTSTGGNAIIGAALTFIQFITGTT</sequence>
<protein>
    <submittedName>
        <fullName evidence="1">Uncharacterized protein</fullName>
    </submittedName>
</protein>
<proteinExistence type="predicted"/>
<name>A0AC60QNP4_IXOPE</name>
<evidence type="ECO:0000313" key="2">
    <source>
        <dbReference type="Proteomes" id="UP000805193"/>
    </source>
</evidence>
<dbReference type="Proteomes" id="UP000805193">
    <property type="component" value="Unassembled WGS sequence"/>
</dbReference>
<reference evidence="1 2" key="1">
    <citation type="journal article" date="2020" name="Cell">
        <title>Large-Scale Comparative Analyses of Tick Genomes Elucidate Their Genetic Diversity and Vector Capacities.</title>
        <authorList>
            <consortium name="Tick Genome and Microbiome Consortium (TIGMIC)"/>
            <person name="Jia N."/>
            <person name="Wang J."/>
            <person name="Shi W."/>
            <person name="Du L."/>
            <person name="Sun Y."/>
            <person name="Zhan W."/>
            <person name="Jiang J.F."/>
            <person name="Wang Q."/>
            <person name="Zhang B."/>
            <person name="Ji P."/>
            <person name="Bell-Sakyi L."/>
            <person name="Cui X.M."/>
            <person name="Yuan T.T."/>
            <person name="Jiang B.G."/>
            <person name="Yang W.F."/>
            <person name="Lam T.T."/>
            <person name="Chang Q.C."/>
            <person name="Ding S.J."/>
            <person name="Wang X.J."/>
            <person name="Zhu J.G."/>
            <person name="Ruan X.D."/>
            <person name="Zhao L."/>
            <person name="Wei J.T."/>
            <person name="Ye R.Z."/>
            <person name="Que T.C."/>
            <person name="Du C.H."/>
            <person name="Zhou Y.H."/>
            <person name="Cheng J.X."/>
            <person name="Dai P.F."/>
            <person name="Guo W.B."/>
            <person name="Han X.H."/>
            <person name="Huang E.J."/>
            <person name="Li L.F."/>
            <person name="Wei W."/>
            <person name="Gao Y.C."/>
            <person name="Liu J.Z."/>
            <person name="Shao H.Z."/>
            <person name="Wang X."/>
            <person name="Wang C.C."/>
            <person name="Yang T.C."/>
            <person name="Huo Q.B."/>
            <person name="Li W."/>
            <person name="Chen H.Y."/>
            <person name="Chen S.E."/>
            <person name="Zhou L.G."/>
            <person name="Ni X.B."/>
            <person name="Tian J.H."/>
            <person name="Sheng Y."/>
            <person name="Liu T."/>
            <person name="Pan Y.S."/>
            <person name="Xia L.Y."/>
            <person name="Li J."/>
            <person name="Zhao F."/>
            <person name="Cao W.C."/>
        </authorList>
    </citation>
    <scope>NUCLEOTIDE SEQUENCE [LARGE SCALE GENOMIC DNA]</scope>
    <source>
        <strain evidence="1">Iper-2018</strain>
    </source>
</reference>